<protein>
    <submittedName>
        <fullName evidence="1">Uncharacterized protein</fullName>
    </submittedName>
</protein>
<sequence length="66" mass="8033">MKEADLRLELLLVPMTTDIKTRERQNTLGRYYENDGSRWFKQKARYEQSINLPANNRFSHLIRLHR</sequence>
<dbReference type="AlphaFoldDB" id="A0A7G9Y841"/>
<dbReference type="EMBL" id="MT631202">
    <property type="protein sequence ID" value="QNO46568.1"/>
    <property type="molecule type" value="Genomic_DNA"/>
</dbReference>
<evidence type="ECO:0000313" key="1">
    <source>
        <dbReference type="EMBL" id="QNO44175.1"/>
    </source>
</evidence>
<gene>
    <name evidence="2" type="ORF">NKHCAGDB_00001</name>
    <name evidence="1" type="ORF">NLDJDEJO_00007</name>
</gene>
<organism evidence="1">
    <name type="scientific">Candidatus Methanogaster sp. ANME-2c ERB4</name>
    <dbReference type="NCBI Taxonomy" id="2759911"/>
    <lineage>
        <taxon>Archaea</taxon>
        <taxon>Methanobacteriati</taxon>
        <taxon>Methanobacteriota</taxon>
        <taxon>Stenosarchaea group</taxon>
        <taxon>Methanomicrobia</taxon>
        <taxon>Methanosarcinales</taxon>
        <taxon>ANME-2 cluster</taxon>
        <taxon>Candidatus Methanogasteraceae</taxon>
        <taxon>Candidatus Methanogaster</taxon>
    </lineage>
</organism>
<reference evidence="1" key="1">
    <citation type="submission" date="2020-06" db="EMBL/GenBank/DDBJ databases">
        <title>Unique genomic features of the anaerobic methanotrophic archaea.</title>
        <authorList>
            <person name="Chadwick G.L."/>
            <person name="Skennerton C.T."/>
            <person name="Laso-Perez R."/>
            <person name="Leu A.O."/>
            <person name="Speth D.R."/>
            <person name="Yu H."/>
            <person name="Morgan-Lang C."/>
            <person name="Hatzenpichler R."/>
            <person name="Goudeau D."/>
            <person name="Malmstrom R."/>
            <person name="Brazelton W.J."/>
            <person name="Woyke T."/>
            <person name="Hallam S.J."/>
            <person name="Tyson G.W."/>
            <person name="Wegener G."/>
            <person name="Boetius A."/>
            <person name="Orphan V."/>
        </authorList>
    </citation>
    <scope>NUCLEOTIDE SEQUENCE</scope>
</reference>
<dbReference type="EMBL" id="MT630927">
    <property type="protein sequence ID" value="QNO44175.1"/>
    <property type="molecule type" value="Genomic_DNA"/>
</dbReference>
<proteinExistence type="predicted"/>
<accession>A0A7G9Y841</accession>
<evidence type="ECO:0000313" key="2">
    <source>
        <dbReference type="EMBL" id="QNO46568.1"/>
    </source>
</evidence>
<name>A0A7G9Y841_9EURY</name>